<dbReference type="InterPro" id="IPR011106">
    <property type="entry name" value="MANSC_N"/>
</dbReference>
<accession>A0A3Q3CFB4</accession>
<dbReference type="InterPro" id="IPR035986">
    <property type="entry name" value="PKD_dom_sf"/>
</dbReference>
<dbReference type="PROSITE" id="PS50986">
    <property type="entry name" value="MANSC"/>
    <property type="match status" value="1"/>
</dbReference>
<evidence type="ECO:0000259" key="12">
    <source>
        <dbReference type="PROSITE" id="PS50279"/>
    </source>
</evidence>
<dbReference type="Gene3D" id="4.10.410.10">
    <property type="entry name" value="Pancreatic trypsin inhibitor Kunitz domain"/>
    <property type="match status" value="2"/>
</dbReference>
<dbReference type="SMART" id="SM00131">
    <property type="entry name" value="KU"/>
    <property type="match status" value="2"/>
</dbReference>
<reference evidence="14" key="2">
    <citation type="submission" date="2025-09" db="UniProtKB">
        <authorList>
            <consortium name="Ensembl"/>
        </authorList>
    </citation>
    <scope>IDENTIFICATION</scope>
</reference>
<evidence type="ECO:0000256" key="5">
    <source>
        <dbReference type="ARBA" id="ARBA00023136"/>
    </source>
</evidence>
<evidence type="ECO:0000313" key="14">
    <source>
        <dbReference type="Ensembl" id="ENSHBUP00000020922.1"/>
    </source>
</evidence>
<dbReference type="InterPro" id="IPR036880">
    <property type="entry name" value="Kunitz_BPTI_sf"/>
</dbReference>
<keyword evidence="7" id="KW-0325">Glycoprotein</keyword>
<evidence type="ECO:0000256" key="8">
    <source>
        <dbReference type="PROSITE-ProRule" id="PRU00124"/>
    </source>
</evidence>
<dbReference type="Ensembl" id="ENSHBUT00000030674.1">
    <property type="protein sequence ID" value="ENSHBUP00000020922.1"/>
    <property type="gene ID" value="ENSHBUG00000023372.1"/>
</dbReference>
<dbReference type="PROSITE" id="PS00280">
    <property type="entry name" value="BPTI_KUNITZ_1"/>
    <property type="match status" value="2"/>
</dbReference>
<dbReference type="SUPFAM" id="SSF49299">
    <property type="entry name" value="PKD domain"/>
    <property type="match status" value="1"/>
</dbReference>
<dbReference type="SMART" id="SM00089">
    <property type="entry name" value="PKD"/>
    <property type="match status" value="1"/>
</dbReference>
<feature type="disulfide bond" evidence="8">
    <location>
        <begin position="321"/>
        <end position="333"/>
    </location>
</feature>
<keyword evidence="6 8" id="KW-1015">Disulfide bond</keyword>
<evidence type="ECO:0000256" key="6">
    <source>
        <dbReference type="ARBA" id="ARBA00023157"/>
    </source>
</evidence>
<dbReference type="PROSITE" id="PS50068">
    <property type="entry name" value="LDLRA_2"/>
    <property type="match status" value="1"/>
</dbReference>
<feature type="signal peptide" evidence="11">
    <location>
        <begin position="1"/>
        <end position="23"/>
    </location>
</feature>
<dbReference type="Gene3D" id="4.10.400.10">
    <property type="entry name" value="Low-density Lipoprotein Receptor"/>
    <property type="match status" value="1"/>
</dbReference>
<feature type="domain" description="BPTI/Kunitz inhibitor" evidence="12">
    <location>
        <begin position="377"/>
        <end position="427"/>
    </location>
</feature>
<dbReference type="STRING" id="8153.ENSHBUP00000020922"/>
<comment type="subcellular location">
    <subcellularLocation>
        <location evidence="1">Membrane</location>
    </subcellularLocation>
</comment>
<dbReference type="GeneTree" id="ENSGT00940000164935"/>
<feature type="domain" description="BPTI/Kunitz inhibitor" evidence="12">
    <location>
        <begin position="248"/>
        <end position="298"/>
    </location>
</feature>
<dbReference type="InterPro" id="IPR023415">
    <property type="entry name" value="LDLR_class-A_CS"/>
</dbReference>
<dbReference type="PROSITE" id="PS01209">
    <property type="entry name" value="LDLRA_1"/>
    <property type="match status" value="1"/>
</dbReference>
<evidence type="ECO:0000259" key="13">
    <source>
        <dbReference type="PROSITE" id="PS50986"/>
    </source>
</evidence>
<feature type="region of interest" description="Disordered" evidence="9">
    <location>
        <begin position="479"/>
        <end position="505"/>
    </location>
</feature>
<dbReference type="SUPFAM" id="SSF57362">
    <property type="entry name" value="BPTI-like"/>
    <property type="match status" value="2"/>
</dbReference>
<feature type="compositionally biased region" description="Polar residues" evidence="9">
    <location>
        <begin position="496"/>
        <end position="505"/>
    </location>
</feature>
<feature type="disulfide bond" evidence="8">
    <location>
        <begin position="340"/>
        <end position="355"/>
    </location>
</feature>
<keyword evidence="3 11" id="KW-0732">Signal</keyword>
<dbReference type="PANTHER" id="PTHR46750:SF1">
    <property type="entry name" value="KUNITZ-TYPE PROTEASE INHIBITOR 1"/>
    <property type="match status" value="1"/>
</dbReference>
<dbReference type="InterPro" id="IPR013980">
    <property type="entry name" value="MANSC_dom"/>
</dbReference>
<evidence type="ECO:0000256" key="7">
    <source>
        <dbReference type="ARBA" id="ARBA00023180"/>
    </source>
</evidence>
<dbReference type="Pfam" id="PF00014">
    <property type="entry name" value="Kunitz_BPTI"/>
    <property type="match status" value="2"/>
</dbReference>
<evidence type="ECO:0000256" key="3">
    <source>
        <dbReference type="ARBA" id="ARBA00022729"/>
    </source>
</evidence>
<dbReference type="SMART" id="SM00765">
    <property type="entry name" value="MANEC"/>
    <property type="match status" value="1"/>
</dbReference>
<name>A0A3Q3CFB4_HAPBU</name>
<evidence type="ECO:0000256" key="10">
    <source>
        <dbReference type="SAM" id="Phobius"/>
    </source>
</evidence>
<sequence length="505" mass="55584">MSTRSSSSPLLLLVFALLRSGGAVDPHCEDEFRRGHEDFVLYAEDAVKQGAVMLATASFYSELECERACCGQVHCNLALLEPSVPGEENRTCVLFNCVRRNRFACRFVTQSGYKSYVRDAVYRKYLAAPQKEDCEGRLPLTLSPGKKHPPVANAGRDVTIQPGETVMLNGTESVALSGAKIKDYRWSLQRGDSSVKIEETNYPDQVQLSNLQTGSYVFKLTVNDSNGKSDDAKVTVLVLNPQQTSSYCQAPVKVGPCRAKFTRWRYNITKGVCEMFVFGGCIGNENNFLSEQECLSACRGVTVSSQRSVTLPAAEVCGSPCGPDQLTCGNGCCLDRSMECDNVKQCSDGSDESQCHQLNQTLSLLLDIDVNKKKAQCTEPPRTGPCRAKFPGWYYDPLDQKCHEFTYGGCDGNENNFPDDQTCREYCKEVGGTHTFDMTSLSSSTGSITLAVILSVAILSLLAILAYCFLRARKRRTHRPVNTGPTHEALSKEETSVYNSTTKPM</sequence>
<dbReference type="CDD" id="cd22623">
    <property type="entry name" value="Kunitz_HAI1_1-like"/>
    <property type="match status" value="1"/>
</dbReference>
<dbReference type="InterPro" id="IPR036055">
    <property type="entry name" value="LDL_receptor-like_sf"/>
</dbReference>
<dbReference type="AlphaFoldDB" id="A0A3Q3CFB4"/>
<dbReference type="SUPFAM" id="SSF57424">
    <property type="entry name" value="LDL receptor-like module"/>
    <property type="match status" value="1"/>
</dbReference>
<evidence type="ECO:0000256" key="2">
    <source>
        <dbReference type="ARBA" id="ARBA00022692"/>
    </source>
</evidence>
<dbReference type="OMA" id="HRNRFVC"/>
<dbReference type="FunFam" id="4.10.410.10:FF:000006">
    <property type="entry name" value="Serine peptidase inhibitor, Kunitz type 1"/>
    <property type="match status" value="1"/>
</dbReference>
<dbReference type="CDD" id="cd00112">
    <property type="entry name" value="LDLa"/>
    <property type="match status" value="1"/>
</dbReference>
<dbReference type="GO" id="GO:0030198">
    <property type="term" value="P:extracellular matrix organization"/>
    <property type="evidence" value="ECO:0007669"/>
    <property type="project" value="TreeGrafter"/>
</dbReference>
<dbReference type="Pfam" id="PF07502">
    <property type="entry name" value="MANEC"/>
    <property type="match status" value="1"/>
</dbReference>
<organism evidence="14 15">
    <name type="scientific">Haplochromis burtoni</name>
    <name type="common">Burton's mouthbrooder</name>
    <name type="synonym">Chromis burtoni</name>
    <dbReference type="NCBI Taxonomy" id="8153"/>
    <lineage>
        <taxon>Eukaryota</taxon>
        <taxon>Metazoa</taxon>
        <taxon>Chordata</taxon>
        <taxon>Craniata</taxon>
        <taxon>Vertebrata</taxon>
        <taxon>Euteleostomi</taxon>
        <taxon>Actinopterygii</taxon>
        <taxon>Neopterygii</taxon>
        <taxon>Teleostei</taxon>
        <taxon>Neoteleostei</taxon>
        <taxon>Acanthomorphata</taxon>
        <taxon>Ovalentaria</taxon>
        <taxon>Cichlomorphae</taxon>
        <taxon>Cichliformes</taxon>
        <taxon>Cichlidae</taxon>
        <taxon>African cichlids</taxon>
        <taxon>Pseudocrenilabrinae</taxon>
        <taxon>Haplochromini</taxon>
        <taxon>Haplochromis</taxon>
    </lineage>
</organism>
<evidence type="ECO:0000256" key="4">
    <source>
        <dbReference type="ARBA" id="ARBA00022989"/>
    </source>
</evidence>
<keyword evidence="4 10" id="KW-1133">Transmembrane helix</keyword>
<dbReference type="InterPro" id="IPR022409">
    <property type="entry name" value="PKD/Chitinase_dom"/>
</dbReference>
<keyword evidence="15" id="KW-1185">Reference proteome</keyword>
<dbReference type="PROSITE" id="PS50279">
    <property type="entry name" value="BPTI_KUNITZ_2"/>
    <property type="match status" value="2"/>
</dbReference>
<feature type="disulfide bond" evidence="8">
    <location>
        <begin position="328"/>
        <end position="346"/>
    </location>
</feature>
<dbReference type="GO" id="GO:0060429">
    <property type="term" value="P:epithelium development"/>
    <property type="evidence" value="ECO:0007669"/>
    <property type="project" value="TreeGrafter"/>
</dbReference>
<dbReference type="GO" id="GO:0005886">
    <property type="term" value="C:plasma membrane"/>
    <property type="evidence" value="ECO:0007669"/>
    <property type="project" value="TreeGrafter"/>
</dbReference>
<keyword evidence="5 10" id="KW-0472">Membrane</keyword>
<dbReference type="InterPro" id="IPR002172">
    <property type="entry name" value="LDrepeatLR_classA_rpt"/>
</dbReference>
<dbReference type="GO" id="GO:0004867">
    <property type="term" value="F:serine-type endopeptidase inhibitor activity"/>
    <property type="evidence" value="ECO:0007669"/>
    <property type="project" value="InterPro"/>
</dbReference>
<evidence type="ECO:0000256" key="11">
    <source>
        <dbReference type="SAM" id="SignalP"/>
    </source>
</evidence>
<dbReference type="Gene3D" id="2.60.40.10">
    <property type="entry name" value="Immunoglobulins"/>
    <property type="match status" value="1"/>
</dbReference>
<dbReference type="InterPro" id="IPR002223">
    <property type="entry name" value="Kunitz_BPTI"/>
</dbReference>
<evidence type="ECO:0000313" key="15">
    <source>
        <dbReference type="Proteomes" id="UP000264840"/>
    </source>
</evidence>
<dbReference type="GO" id="GO:0008544">
    <property type="term" value="P:epidermis development"/>
    <property type="evidence" value="ECO:0007669"/>
    <property type="project" value="TreeGrafter"/>
</dbReference>
<feature type="transmembrane region" description="Helical" evidence="10">
    <location>
        <begin position="448"/>
        <end position="470"/>
    </location>
</feature>
<feature type="chain" id="PRO_5018726037" evidence="11">
    <location>
        <begin position="24"/>
        <end position="505"/>
    </location>
</feature>
<protein>
    <submittedName>
        <fullName evidence="14">Serine peptidase inhibitor, Kunitz type 1 b</fullName>
    </submittedName>
</protein>
<keyword evidence="2 10" id="KW-0812">Transmembrane</keyword>
<dbReference type="CDD" id="cd22624">
    <property type="entry name" value="Kunitz_HAI1_2-like"/>
    <property type="match status" value="1"/>
</dbReference>
<dbReference type="PRINTS" id="PR00759">
    <property type="entry name" value="BASICPTASE"/>
</dbReference>
<dbReference type="SMART" id="SM00192">
    <property type="entry name" value="LDLa"/>
    <property type="match status" value="1"/>
</dbReference>
<dbReference type="Pfam" id="PF22352">
    <property type="entry name" value="K319L-like_PKD"/>
    <property type="match status" value="1"/>
</dbReference>
<dbReference type="InterPro" id="IPR013783">
    <property type="entry name" value="Ig-like_fold"/>
</dbReference>
<dbReference type="PANTHER" id="PTHR46750">
    <property type="entry name" value="KUNITZ-TYPE PROTEASE INHIBITOR 1"/>
    <property type="match status" value="1"/>
</dbReference>
<evidence type="ECO:0000256" key="9">
    <source>
        <dbReference type="SAM" id="MobiDB-lite"/>
    </source>
</evidence>
<dbReference type="InterPro" id="IPR020901">
    <property type="entry name" value="Prtase_inh_Kunz-CS"/>
</dbReference>
<feature type="domain" description="MANSC" evidence="13">
    <location>
        <begin position="35"/>
        <end position="116"/>
    </location>
</feature>
<dbReference type="CDD" id="cd00146">
    <property type="entry name" value="PKD"/>
    <property type="match status" value="1"/>
</dbReference>
<reference evidence="14" key="1">
    <citation type="submission" date="2025-08" db="UniProtKB">
        <authorList>
            <consortium name="Ensembl"/>
        </authorList>
    </citation>
    <scope>IDENTIFICATION</scope>
</reference>
<proteinExistence type="predicted"/>
<dbReference type="Proteomes" id="UP000264840">
    <property type="component" value="Unplaced"/>
</dbReference>
<dbReference type="Pfam" id="PF00057">
    <property type="entry name" value="Ldl_recept_a"/>
    <property type="match status" value="1"/>
</dbReference>
<evidence type="ECO:0000256" key="1">
    <source>
        <dbReference type="ARBA" id="ARBA00004370"/>
    </source>
</evidence>